<dbReference type="GO" id="GO:0005524">
    <property type="term" value="F:ATP binding"/>
    <property type="evidence" value="ECO:0007669"/>
    <property type="project" value="UniProtKB-KW"/>
</dbReference>
<evidence type="ECO:0000256" key="2">
    <source>
        <dbReference type="ARBA" id="ARBA00022801"/>
    </source>
</evidence>
<dbReference type="PROSITE" id="PS51195">
    <property type="entry name" value="Q_MOTIF"/>
    <property type="match status" value="1"/>
</dbReference>
<gene>
    <name evidence="11" type="ORF">SAMN04489725_103218</name>
</gene>
<dbReference type="Pfam" id="PF00271">
    <property type="entry name" value="Helicase_C"/>
    <property type="match status" value="1"/>
</dbReference>
<keyword evidence="12" id="KW-1185">Reference proteome</keyword>
<feature type="region of interest" description="Disordered" evidence="7">
    <location>
        <begin position="471"/>
        <end position="506"/>
    </location>
</feature>
<feature type="domain" description="DEAD-box RNA helicase Q" evidence="10">
    <location>
        <begin position="37"/>
        <end position="65"/>
    </location>
</feature>
<dbReference type="InterPro" id="IPR000629">
    <property type="entry name" value="RNA-helicase_DEAD-box_CS"/>
</dbReference>
<evidence type="ECO:0000313" key="12">
    <source>
        <dbReference type="Proteomes" id="UP000182589"/>
    </source>
</evidence>
<dbReference type="InterPro" id="IPR027417">
    <property type="entry name" value="P-loop_NTPase"/>
</dbReference>
<evidence type="ECO:0000259" key="10">
    <source>
        <dbReference type="PROSITE" id="PS51195"/>
    </source>
</evidence>
<dbReference type="PANTHER" id="PTHR47963">
    <property type="entry name" value="DEAD-BOX ATP-DEPENDENT RNA HELICASE 47, MITOCHONDRIAL"/>
    <property type="match status" value="1"/>
</dbReference>
<evidence type="ECO:0000256" key="7">
    <source>
        <dbReference type="SAM" id="MobiDB-lite"/>
    </source>
</evidence>
<dbReference type="SMART" id="SM00490">
    <property type="entry name" value="HELICc"/>
    <property type="match status" value="1"/>
</dbReference>
<dbReference type="InterPro" id="IPR014014">
    <property type="entry name" value="RNA_helicase_DEAD_Q_motif"/>
</dbReference>
<dbReference type="Proteomes" id="UP000182589">
    <property type="component" value="Unassembled WGS sequence"/>
</dbReference>
<dbReference type="CDD" id="cd00268">
    <property type="entry name" value="DEADc"/>
    <property type="match status" value="1"/>
</dbReference>
<dbReference type="EMBL" id="FNOJ01000003">
    <property type="protein sequence ID" value="SDW25176.1"/>
    <property type="molecule type" value="Genomic_DNA"/>
</dbReference>
<dbReference type="PROSITE" id="PS51194">
    <property type="entry name" value="HELICASE_CTER"/>
    <property type="match status" value="1"/>
</dbReference>
<evidence type="ECO:0000256" key="3">
    <source>
        <dbReference type="ARBA" id="ARBA00022806"/>
    </source>
</evidence>
<dbReference type="PROSITE" id="PS00039">
    <property type="entry name" value="DEAD_ATP_HELICASE"/>
    <property type="match status" value="1"/>
</dbReference>
<evidence type="ECO:0000256" key="5">
    <source>
        <dbReference type="PROSITE-ProRule" id="PRU00552"/>
    </source>
</evidence>
<dbReference type="InterPro" id="IPR011545">
    <property type="entry name" value="DEAD/DEAH_box_helicase_dom"/>
</dbReference>
<organism evidence="11 12">
    <name type="scientific">Alicyclobacillus hesperidum</name>
    <dbReference type="NCBI Taxonomy" id="89784"/>
    <lineage>
        <taxon>Bacteria</taxon>
        <taxon>Bacillati</taxon>
        <taxon>Bacillota</taxon>
        <taxon>Bacilli</taxon>
        <taxon>Bacillales</taxon>
        <taxon>Alicyclobacillaceae</taxon>
        <taxon>Alicyclobacillus</taxon>
    </lineage>
</organism>
<feature type="domain" description="Helicase ATP-binding" evidence="8">
    <location>
        <begin position="68"/>
        <end position="238"/>
    </location>
</feature>
<keyword evidence="1 6" id="KW-0547">Nucleotide-binding</keyword>
<sequence length="506" mass="56534">MKQADVRPPFCRLSLAPSGHIKREYADGWRRGFLKMATFTEMGLSAPVEKALEMMGFESATDIQSQAIPVALSGQDVIGQAQTGTGKTVAFSIPVVEKIDVQSGALQAVILTPTRELCIQVAEEITKVGGVKGVRVLAVYGGQDINRQIRGLRNRPHVVVATPGRLMDHMNRGTLSLQNIVIAVLDEADEMLDMGFVEDIETILGACPQDRQTLLFSATMKRGVVQLARKFMRDFITVTVKASEVTVPTIEQEYYEVPEMQKLDVLTRLLDIHNPELAIVFGRTKRRVDELTNALQMRGYDADGLHGDLSQKQRDMVMNKFREGKLEVLVATDVAARGLDVSGVTHVYNFDIPQDIDSYVHRIGRTGRAGKSGIASTFVTPREVDHLHQIERITRHKIRRRPLPTFSEAKESKQRLAMEELLKASQAADLSSYRGFAEELLSQQDSMALVAGALKLLTKTRKEIPIRLTAEQPIRIRKPHGGRDRKGHGDHYRRPRQGYVRSDGRR</sequence>
<proteinExistence type="inferred from homology"/>
<evidence type="ECO:0000256" key="6">
    <source>
        <dbReference type="RuleBase" id="RU000492"/>
    </source>
</evidence>
<accession>A0A1H2S0G1</accession>
<dbReference type="CDD" id="cd18787">
    <property type="entry name" value="SF2_C_DEAD"/>
    <property type="match status" value="1"/>
</dbReference>
<feature type="compositionally biased region" description="Basic and acidic residues" evidence="7">
    <location>
        <begin position="481"/>
        <end position="492"/>
    </location>
</feature>
<dbReference type="PANTHER" id="PTHR47963:SF5">
    <property type="entry name" value="DEAD-BOX ATP-DEPENDENT RNA HELICASE CSHA"/>
    <property type="match status" value="1"/>
</dbReference>
<keyword evidence="3 6" id="KW-0347">Helicase</keyword>
<reference evidence="12" key="1">
    <citation type="submission" date="2016-10" db="EMBL/GenBank/DDBJ databases">
        <authorList>
            <person name="Varghese N."/>
        </authorList>
    </citation>
    <scope>NUCLEOTIDE SEQUENCE [LARGE SCALE GENOMIC DNA]</scope>
    <source>
        <strain evidence="12">DSM 12489</strain>
    </source>
</reference>
<name>A0A1H2S0G1_9BACL</name>
<keyword evidence="4 6" id="KW-0067">ATP-binding</keyword>
<dbReference type="AlphaFoldDB" id="A0A1H2S0G1"/>
<dbReference type="GO" id="GO:0003724">
    <property type="term" value="F:RNA helicase activity"/>
    <property type="evidence" value="ECO:0007669"/>
    <property type="project" value="InterPro"/>
</dbReference>
<dbReference type="GO" id="GO:0009409">
    <property type="term" value="P:response to cold"/>
    <property type="evidence" value="ECO:0007669"/>
    <property type="project" value="TreeGrafter"/>
</dbReference>
<dbReference type="GO" id="GO:0005829">
    <property type="term" value="C:cytosol"/>
    <property type="evidence" value="ECO:0007669"/>
    <property type="project" value="TreeGrafter"/>
</dbReference>
<dbReference type="GO" id="GO:0005840">
    <property type="term" value="C:ribosome"/>
    <property type="evidence" value="ECO:0007669"/>
    <property type="project" value="TreeGrafter"/>
</dbReference>
<evidence type="ECO:0000259" key="9">
    <source>
        <dbReference type="PROSITE" id="PS51194"/>
    </source>
</evidence>
<evidence type="ECO:0000259" key="8">
    <source>
        <dbReference type="PROSITE" id="PS51192"/>
    </source>
</evidence>
<dbReference type="GO" id="GO:0033592">
    <property type="term" value="F:RNA strand annealing activity"/>
    <property type="evidence" value="ECO:0007669"/>
    <property type="project" value="TreeGrafter"/>
</dbReference>
<dbReference type="InterPro" id="IPR001650">
    <property type="entry name" value="Helicase_C-like"/>
</dbReference>
<evidence type="ECO:0000256" key="1">
    <source>
        <dbReference type="ARBA" id="ARBA00022741"/>
    </source>
</evidence>
<dbReference type="SMART" id="SM00487">
    <property type="entry name" value="DEXDc"/>
    <property type="match status" value="1"/>
</dbReference>
<evidence type="ECO:0000313" key="11">
    <source>
        <dbReference type="EMBL" id="SDW25176.1"/>
    </source>
</evidence>
<dbReference type="InterPro" id="IPR044742">
    <property type="entry name" value="DEAD/DEAH_RhlB"/>
</dbReference>
<feature type="domain" description="Helicase C-terminal" evidence="9">
    <location>
        <begin position="249"/>
        <end position="409"/>
    </location>
</feature>
<dbReference type="InterPro" id="IPR014001">
    <property type="entry name" value="Helicase_ATP-bd"/>
</dbReference>
<protein>
    <submittedName>
        <fullName evidence="11">ATP-dependent RNA helicase DeaD</fullName>
    </submittedName>
</protein>
<dbReference type="SUPFAM" id="SSF52540">
    <property type="entry name" value="P-loop containing nucleoside triphosphate hydrolases"/>
    <property type="match status" value="1"/>
</dbReference>
<evidence type="ECO:0000256" key="4">
    <source>
        <dbReference type="ARBA" id="ARBA00022840"/>
    </source>
</evidence>
<dbReference type="GO" id="GO:0016787">
    <property type="term" value="F:hydrolase activity"/>
    <property type="evidence" value="ECO:0007669"/>
    <property type="project" value="UniProtKB-KW"/>
</dbReference>
<comment type="similarity">
    <text evidence="6">Belongs to the DEAD box helicase family.</text>
</comment>
<keyword evidence="2 6" id="KW-0378">Hydrolase</keyword>
<dbReference type="PROSITE" id="PS51192">
    <property type="entry name" value="HELICASE_ATP_BIND_1"/>
    <property type="match status" value="1"/>
</dbReference>
<dbReference type="STRING" id="89784.SAMN04489725_103218"/>
<dbReference type="Pfam" id="PF00270">
    <property type="entry name" value="DEAD"/>
    <property type="match status" value="1"/>
</dbReference>
<feature type="short sequence motif" description="Q motif" evidence="5">
    <location>
        <begin position="37"/>
        <end position="65"/>
    </location>
</feature>
<dbReference type="InterPro" id="IPR050547">
    <property type="entry name" value="DEAD_box_RNA_helicases"/>
</dbReference>
<dbReference type="Gene3D" id="3.40.50.300">
    <property type="entry name" value="P-loop containing nucleotide triphosphate hydrolases"/>
    <property type="match status" value="2"/>
</dbReference>